<dbReference type="Proteomes" id="UP000176678">
    <property type="component" value="Unassembled WGS sequence"/>
</dbReference>
<keyword evidence="1" id="KW-0472">Membrane</keyword>
<feature type="transmembrane region" description="Helical" evidence="1">
    <location>
        <begin position="97"/>
        <end position="123"/>
    </location>
</feature>
<feature type="transmembrane region" description="Helical" evidence="1">
    <location>
        <begin position="69"/>
        <end position="91"/>
    </location>
</feature>
<evidence type="ECO:0000256" key="1">
    <source>
        <dbReference type="SAM" id="Phobius"/>
    </source>
</evidence>
<evidence type="ECO:0000313" key="2">
    <source>
        <dbReference type="EMBL" id="OGL88396.1"/>
    </source>
</evidence>
<protein>
    <recommendedName>
        <fullName evidence="4">Rod shape-determining protein MreD</fullName>
    </recommendedName>
</protein>
<accession>A0A1F7VCZ2</accession>
<dbReference type="AlphaFoldDB" id="A0A1F7VCZ2"/>
<name>A0A1F7VCZ2_9BACT</name>
<gene>
    <name evidence="2" type="ORF">A3H75_01805</name>
</gene>
<feature type="transmembrane region" description="Helical" evidence="1">
    <location>
        <begin position="31"/>
        <end position="57"/>
    </location>
</feature>
<organism evidence="2 3">
    <name type="scientific">Candidatus Uhrbacteria bacterium RIFCSPLOWO2_02_FULL_51_9</name>
    <dbReference type="NCBI Taxonomy" id="1802410"/>
    <lineage>
        <taxon>Bacteria</taxon>
        <taxon>Candidatus Uhriibacteriota</taxon>
    </lineage>
</organism>
<reference evidence="2 3" key="1">
    <citation type="journal article" date="2016" name="Nat. Commun.">
        <title>Thousands of microbial genomes shed light on interconnected biogeochemical processes in an aquifer system.</title>
        <authorList>
            <person name="Anantharaman K."/>
            <person name="Brown C.T."/>
            <person name="Hug L.A."/>
            <person name="Sharon I."/>
            <person name="Castelle C.J."/>
            <person name="Probst A.J."/>
            <person name="Thomas B.C."/>
            <person name="Singh A."/>
            <person name="Wilkins M.J."/>
            <person name="Karaoz U."/>
            <person name="Brodie E.L."/>
            <person name="Williams K.H."/>
            <person name="Hubbard S.S."/>
            <person name="Banfield J.F."/>
        </authorList>
    </citation>
    <scope>NUCLEOTIDE SEQUENCE [LARGE SCALE GENOMIC DNA]</scope>
</reference>
<keyword evidence="1" id="KW-1133">Transmembrane helix</keyword>
<dbReference type="EMBL" id="MGES01000049">
    <property type="protein sequence ID" value="OGL88396.1"/>
    <property type="molecule type" value="Genomic_DNA"/>
</dbReference>
<evidence type="ECO:0008006" key="4">
    <source>
        <dbReference type="Google" id="ProtNLM"/>
    </source>
</evidence>
<comment type="caution">
    <text evidence="2">The sequence shown here is derived from an EMBL/GenBank/DDBJ whole genome shotgun (WGS) entry which is preliminary data.</text>
</comment>
<proteinExistence type="predicted"/>
<evidence type="ECO:0000313" key="3">
    <source>
        <dbReference type="Proteomes" id="UP000176678"/>
    </source>
</evidence>
<feature type="transmembrane region" description="Helical" evidence="1">
    <location>
        <begin position="135"/>
        <end position="160"/>
    </location>
</feature>
<keyword evidence="1" id="KW-0812">Transmembrane</keyword>
<dbReference type="STRING" id="1802410.A3H75_01805"/>
<sequence>MRLLLAILAVIGIVALHITLATTLPWPFSALNITVIALAYLLLTRHATLAIATAFCMGIVMELYAVTPFGVLVTSLVVALTLGSIIASYLITTISPLGMIAVTFTMAVTYRICFLVLIGIIALSGKQVAISTGQALEMIATEGLTTTALMALIVGGGTVLRRKTRARLSTRSFRSL</sequence>